<accession>A0A318SYG6</accession>
<dbReference type="SUPFAM" id="SSF56784">
    <property type="entry name" value="HAD-like"/>
    <property type="match status" value="1"/>
</dbReference>
<comment type="catalytic activity">
    <reaction evidence="1">
        <text>2-phosphoglycolate + H2O = glycolate + phosphate</text>
        <dbReference type="Rhea" id="RHEA:14369"/>
        <dbReference type="ChEBI" id="CHEBI:15377"/>
        <dbReference type="ChEBI" id="CHEBI:29805"/>
        <dbReference type="ChEBI" id="CHEBI:43474"/>
        <dbReference type="ChEBI" id="CHEBI:58033"/>
        <dbReference type="EC" id="3.1.3.18"/>
    </reaction>
</comment>
<dbReference type="SFLD" id="SFLDG01129">
    <property type="entry name" value="C1.5:_HAD__Beta-PGM__Phosphata"/>
    <property type="match status" value="1"/>
</dbReference>
<proteinExistence type="inferred from homology"/>
<sequence>MTETSPRCVIFDLDGTLVDSAADMINAANACLEGMGRGTPLDPEGDAATAFHGGRAMLRLGMQRTGGEDEGLIDAHFDGFLRAYGEAIAVHTVFYPGAREAVARLRARGHRVGICTNKPEGLAVQLLEALGARDDFDALVGADTLPVKKPDAAPLVEAVRRAGGDIGHCCLIGDTKTDRLTAQAAGVPSILTTFGPEGALMPSLDPDGLLPGFEMLDSTLAALD</sequence>
<comment type="caution">
    <text evidence="5">The sequence shown here is derived from an EMBL/GenBank/DDBJ whole genome shotgun (WGS) entry which is preliminary data.</text>
</comment>
<dbReference type="NCBIfam" id="TIGR01549">
    <property type="entry name" value="HAD-SF-IA-v1"/>
    <property type="match status" value="1"/>
</dbReference>
<dbReference type="AlphaFoldDB" id="A0A318SYG6"/>
<dbReference type="PANTHER" id="PTHR43434">
    <property type="entry name" value="PHOSPHOGLYCOLATE PHOSPHATASE"/>
    <property type="match status" value="1"/>
</dbReference>
<evidence type="ECO:0000313" key="5">
    <source>
        <dbReference type="EMBL" id="PYE85396.1"/>
    </source>
</evidence>
<evidence type="ECO:0000313" key="6">
    <source>
        <dbReference type="Proteomes" id="UP000248311"/>
    </source>
</evidence>
<protein>
    <recommendedName>
        <fullName evidence="4">phosphoglycolate phosphatase</fullName>
        <ecNumber evidence="4">3.1.3.18</ecNumber>
    </recommendedName>
</protein>
<dbReference type="GO" id="GO:0008967">
    <property type="term" value="F:phosphoglycolate phosphatase activity"/>
    <property type="evidence" value="ECO:0007669"/>
    <property type="project" value="UniProtKB-EC"/>
</dbReference>
<dbReference type="GO" id="GO:0006281">
    <property type="term" value="P:DNA repair"/>
    <property type="evidence" value="ECO:0007669"/>
    <property type="project" value="TreeGrafter"/>
</dbReference>
<dbReference type="EMBL" id="QJTE01000001">
    <property type="protein sequence ID" value="PYE85396.1"/>
    <property type="molecule type" value="Genomic_DNA"/>
</dbReference>
<dbReference type="PANTHER" id="PTHR43434:SF1">
    <property type="entry name" value="PHOSPHOGLYCOLATE PHOSPHATASE"/>
    <property type="match status" value="1"/>
</dbReference>
<dbReference type="OrthoDB" id="9793014at2"/>
<evidence type="ECO:0000256" key="1">
    <source>
        <dbReference type="ARBA" id="ARBA00000830"/>
    </source>
</evidence>
<keyword evidence="6" id="KW-1185">Reference proteome</keyword>
<reference evidence="5 6" key="1">
    <citation type="submission" date="2018-06" db="EMBL/GenBank/DDBJ databases">
        <title>Genomic Encyclopedia of Type Strains, Phase III (KMG-III): the genomes of soil and plant-associated and newly described type strains.</title>
        <authorList>
            <person name="Whitman W."/>
        </authorList>
    </citation>
    <scope>NUCLEOTIDE SEQUENCE [LARGE SCALE GENOMIC DNA]</scope>
    <source>
        <strain evidence="5 6">CECT 9025</strain>
    </source>
</reference>
<evidence type="ECO:0000256" key="3">
    <source>
        <dbReference type="ARBA" id="ARBA00006171"/>
    </source>
</evidence>
<name>A0A318SYG6_9RHOB</name>
<dbReference type="InterPro" id="IPR036412">
    <property type="entry name" value="HAD-like_sf"/>
</dbReference>
<dbReference type="RefSeq" id="WP_110812467.1">
    <property type="nucleotide sequence ID" value="NZ_QJTE01000001.1"/>
</dbReference>
<dbReference type="Gene3D" id="1.10.150.240">
    <property type="entry name" value="Putative phosphatase, domain 2"/>
    <property type="match status" value="1"/>
</dbReference>
<organism evidence="5 6">
    <name type="scientific">Pseudoroseicyclus aestuarii</name>
    <dbReference type="NCBI Taxonomy" id="1795041"/>
    <lineage>
        <taxon>Bacteria</taxon>
        <taxon>Pseudomonadati</taxon>
        <taxon>Pseudomonadota</taxon>
        <taxon>Alphaproteobacteria</taxon>
        <taxon>Rhodobacterales</taxon>
        <taxon>Paracoccaceae</taxon>
        <taxon>Pseudoroseicyclus</taxon>
    </lineage>
</organism>
<dbReference type="EC" id="3.1.3.18" evidence="4"/>
<dbReference type="SFLD" id="SFLDS00003">
    <property type="entry name" value="Haloacid_Dehalogenase"/>
    <property type="match status" value="1"/>
</dbReference>
<gene>
    <name evidence="5" type="ORF">DFP88_10161</name>
</gene>
<comment type="similarity">
    <text evidence="3">Belongs to the HAD-like hydrolase superfamily. CbbY/CbbZ/Gph/YieH family.</text>
</comment>
<comment type="pathway">
    <text evidence="2">Organic acid metabolism; glycolate biosynthesis; glycolate from 2-phosphoglycolate: step 1/1.</text>
</comment>
<dbReference type="InterPro" id="IPR006439">
    <property type="entry name" value="HAD-SF_hydro_IA"/>
</dbReference>
<dbReference type="Pfam" id="PF00702">
    <property type="entry name" value="Hydrolase"/>
    <property type="match status" value="1"/>
</dbReference>
<dbReference type="GO" id="GO:0005829">
    <property type="term" value="C:cytosol"/>
    <property type="evidence" value="ECO:0007669"/>
    <property type="project" value="TreeGrafter"/>
</dbReference>
<dbReference type="Gene3D" id="3.40.50.1000">
    <property type="entry name" value="HAD superfamily/HAD-like"/>
    <property type="match status" value="1"/>
</dbReference>
<dbReference type="InterPro" id="IPR023214">
    <property type="entry name" value="HAD_sf"/>
</dbReference>
<dbReference type="InterPro" id="IPR023198">
    <property type="entry name" value="PGP-like_dom2"/>
</dbReference>
<dbReference type="Proteomes" id="UP000248311">
    <property type="component" value="Unassembled WGS sequence"/>
</dbReference>
<evidence type="ECO:0000256" key="2">
    <source>
        <dbReference type="ARBA" id="ARBA00004818"/>
    </source>
</evidence>
<dbReference type="PRINTS" id="PR00413">
    <property type="entry name" value="HADHALOGNASE"/>
</dbReference>
<dbReference type="InterPro" id="IPR050155">
    <property type="entry name" value="HAD-like_hydrolase_sf"/>
</dbReference>
<evidence type="ECO:0000256" key="4">
    <source>
        <dbReference type="ARBA" id="ARBA00013078"/>
    </source>
</evidence>